<evidence type="ECO:0000313" key="1">
    <source>
        <dbReference type="EMBL" id="CUX53617.1"/>
    </source>
</evidence>
<sequence>MARQMRVQVSVVKVVQLPGRIFGPSPALWLQPFHGTYRFSPARLWPGGMPFRNMVCQNHACRCRPPVRKRRRAYRPSVPVAGE</sequence>
<evidence type="ECO:0000313" key="2">
    <source>
        <dbReference type="Proteomes" id="UP000191812"/>
    </source>
</evidence>
<organism evidence="1 2">
    <name type="scientific">Agrobacterium genomosp. 13 str. CFBP 6927</name>
    <dbReference type="NCBI Taxonomy" id="1183428"/>
    <lineage>
        <taxon>Bacteria</taxon>
        <taxon>Pseudomonadati</taxon>
        <taxon>Pseudomonadota</taxon>
        <taxon>Alphaproteobacteria</taxon>
        <taxon>Hyphomicrobiales</taxon>
        <taxon>Rhizobiaceae</taxon>
        <taxon>Rhizobium/Agrobacterium group</taxon>
        <taxon>Agrobacterium</taxon>
        <taxon>Agrobacterium tumefaciens complex</taxon>
    </lineage>
</organism>
<comment type="caution">
    <text evidence="1">The sequence shown here is derived from an EMBL/GenBank/DDBJ whole genome shotgun (WGS) entry which is preliminary data.</text>
</comment>
<protein>
    <submittedName>
        <fullName evidence="1">Uncharacterized protein</fullName>
    </submittedName>
</protein>
<name>A0ABP2BLQ2_9HYPH</name>
<gene>
    <name evidence="1" type="ORF">AGR13a_Lc120005</name>
</gene>
<proteinExistence type="predicted"/>
<reference evidence="1 2" key="1">
    <citation type="submission" date="2016-01" db="EMBL/GenBank/DDBJ databases">
        <authorList>
            <person name="Regsiter A."/>
            <person name="william w."/>
        </authorList>
    </citation>
    <scope>NUCLEOTIDE SEQUENCE [LARGE SCALE GENOMIC DNA]</scope>
    <source>
        <strain evidence="1 2">CFBP 6927</strain>
    </source>
</reference>
<dbReference type="Proteomes" id="UP000191812">
    <property type="component" value="Unassembled WGS sequence"/>
</dbReference>
<accession>A0ABP2BLQ2</accession>
<keyword evidence="2" id="KW-1185">Reference proteome</keyword>
<dbReference type="EMBL" id="FBWH01000038">
    <property type="protein sequence ID" value="CUX53617.1"/>
    <property type="molecule type" value="Genomic_DNA"/>
</dbReference>